<keyword evidence="4" id="KW-0443">Lipid metabolism</keyword>
<dbReference type="AlphaFoldDB" id="A0AAD8YBF0"/>
<dbReference type="PANTHER" id="PTHR10272:SF0">
    <property type="entry name" value="PLATELET-ACTIVATING FACTOR ACETYLHYDROLASE"/>
    <property type="match status" value="1"/>
</dbReference>
<reference evidence="5" key="1">
    <citation type="submission" date="2023-06" db="EMBL/GenBank/DDBJ databases">
        <title>Survivors Of The Sea: Transcriptome response of Skeletonema marinoi to long-term dormancy.</title>
        <authorList>
            <person name="Pinder M.I.M."/>
            <person name="Kourtchenko O."/>
            <person name="Robertson E.K."/>
            <person name="Larsson T."/>
            <person name="Maumus F."/>
            <person name="Osuna-Cruz C.M."/>
            <person name="Vancaester E."/>
            <person name="Stenow R."/>
            <person name="Vandepoele K."/>
            <person name="Ploug H."/>
            <person name="Bruchert V."/>
            <person name="Godhe A."/>
            <person name="Topel M."/>
        </authorList>
    </citation>
    <scope>NUCLEOTIDE SEQUENCE</scope>
    <source>
        <strain evidence="5">R05AC</strain>
    </source>
</reference>
<keyword evidence="2 5" id="KW-0378">Hydrolase</keyword>
<sequence length="423" mass="47639">MKVTPLFHSPHRLLVGDAPLVGVLDLPSSASNHERPPIRLFFPATTVSPKPRRVKQARYFVNNRVSYVLQGFAHIALARHTTKLYRFIVRPLMWMVSLFFPVRFLKIPDTALVTTKKDDSPVRYAPLNNNSNKTKSQSLIMFSHGLTGTGEENALFCTALAKRGYVVACIHHRDGSSSRVPMPDGTCKFYEHLPNGDDYSPNHRLEQVSFRAKEFLYATKWLLGEEQGGDDYDHPILQQIRPKLDTKKVVASGFSYGSTTCALAATAQPNRFQCAVFLDGWFHVDYSSKGYLYNFPPEAFGEDWPNGANNGNERSHVIENKEGLTIPSIFINSAQFEGYEKLYAATTTLANNINSHNKHDSTIPESKLHVIPNTKHQNFCDVGFWLPKVLLRRLGKLLALGDADVLEASENILDLTLKFLKQF</sequence>
<dbReference type="EMBL" id="JATAAI010000011">
    <property type="protein sequence ID" value="KAK1742231.1"/>
    <property type="molecule type" value="Genomic_DNA"/>
</dbReference>
<dbReference type="Proteomes" id="UP001224775">
    <property type="component" value="Unassembled WGS sequence"/>
</dbReference>
<comment type="caution">
    <text evidence="5">The sequence shown here is derived from an EMBL/GenBank/DDBJ whole genome shotgun (WGS) entry which is preliminary data.</text>
</comment>
<keyword evidence="6" id="KW-1185">Reference proteome</keyword>
<gene>
    <name evidence="5" type="ORF">QTG54_006796</name>
</gene>
<dbReference type="InterPro" id="IPR029058">
    <property type="entry name" value="AB_hydrolase_fold"/>
</dbReference>
<proteinExistence type="predicted"/>
<keyword evidence="3" id="KW-0442">Lipid degradation</keyword>
<dbReference type="SUPFAM" id="SSF53474">
    <property type="entry name" value="alpha/beta-Hydrolases"/>
    <property type="match status" value="1"/>
</dbReference>
<dbReference type="PANTHER" id="PTHR10272">
    <property type="entry name" value="PLATELET-ACTIVATING FACTOR ACETYLHYDROLASE"/>
    <property type="match status" value="1"/>
</dbReference>
<name>A0AAD8YBF0_9STRA</name>
<organism evidence="5 6">
    <name type="scientific">Skeletonema marinoi</name>
    <dbReference type="NCBI Taxonomy" id="267567"/>
    <lineage>
        <taxon>Eukaryota</taxon>
        <taxon>Sar</taxon>
        <taxon>Stramenopiles</taxon>
        <taxon>Ochrophyta</taxon>
        <taxon>Bacillariophyta</taxon>
        <taxon>Coscinodiscophyceae</taxon>
        <taxon>Thalassiosirophycidae</taxon>
        <taxon>Thalassiosirales</taxon>
        <taxon>Skeletonemataceae</taxon>
        <taxon>Skeletonema</taxon>
        <taxon>Skeletonema marinoi-dohrnii complex</taxon>
    </lineage>
</organism>
<protein>
    <recommendedName>
        <fullName evidence="1">1-alkyl-2-acetylglycerophosphocholine esterase</fullName>
        <ecNumber evidence="1">3.1.1.47</ecNumber>
    </recommendedName>
</protein>
<evidence type="ECO:0000256" key="1">
    <source>
        <dbReference type="ARBA" id="ARBA00013201"/>
    </source>
</evidence>
<dbReference type="Gene3D" id="3.40.50.1820">
    <property type="entry name" value="alpha/beta hydrolase"/>
    <property type="match status" value="1"/>
</dbReference>
<dbReference type="GO" id="GO:0003847">
    <property type="term" value="F:1-alkyl-2-acetylglycerophosphocholine esterase activity"/>
    <property type="evidence" value="ECO:0007669"/>
    <property type="project" value="UniProtKB-EC"/>
</dbReference>
<evidence type="ECO:0000256" key="2">
    <source>
        <dbReference type="ARBA" id="ARBA00022801"/>
    </source>
</evidence>
<evidence type="ECO:0000313" key="5">
    <source>
        <dbReference type="EMBL" id="KAK1742231.1"/>
    </source>
</evidence>
<accession>A0AAD8YBF0</accession>
<dbReference type="GO" id="GO:0016042">
    <property type="term" value="P:lipid catabolic process"/>
    <property type="evidence" value="ECO:0007669"/>
    <property type="project" value="UniProtKB-KW"/>
</dbReference>
<evidence type="ECO:0000313" key="6">
    <source>
        <dbReference type="Proteomes" id="UP001224775"/>
    </source>
</evidence>
<evidence type="ECO:0000256" key="3">
    <source>
        <dbReference type="ARBA" id="ARBA00022963"/>
    </source>
</evidence>
<dbReference type="Pfam" id="PF03403">
    <property type="entry name" value="PAF-AH_p_II"/>
    <property type="match status" value="1"/>
</dbReference>
<dbReference type="EC" id="3.1.1.47" evidence="1"/>
<evidence type="ECO:0000256" key="4">
    <source>
        <dbReference type="ARBA" id="ARBA00023098"/>
    </source>
</evidence>